<keyword evidence="3" id="KW-0223">Dioxygenase</keyword>
<dbReference type="SUPFAM" id="SSF54427">
    <property type="entry name" value="NTF2-like"/>
    <property type="match status" value="1"/>
</dbReference>
<dbReference type="PANTHER" id="PTHR41534:SF1">
    <property type="entry name" value="BLR3401 PROTEIN"/>
    <property type="match status" value="1"/>
</dbReference>
<sequence>MTSTLTAPEETDAAPERTVPTRVIDPREVEQFLYREARYLDDRLFEQWVECYAEDAEFWMPAWADDDELTTDPANELSLIYYANRAGLEDRVFRIRTERSSATSLPEPRTSHNITNVEIIEQRGPLVDVRFNWHTMYFRYHTVDPYYGTSFYTIDFSGDAPLIRRKTVVLKNDYIHHVVDVYHI</sequence>
<evidence type="ECO:0000256" key="2">
    <source>
        <dbReference type="ARBA" id="ARBA00023002"/>
    </source>
</evidence>
<dbReference type="CDD" id="cd00667">
    <property type="entry name" value="ring_hydroxylating_dioxygenases_beta"/>
    <property type="match status" value="1"/>
</dbReference>
<dbReference type="RefSeq" id="WP_179445573.1">
    <property type="nucleotide sequence ID" value="NZ_JACBZS010000001.1"/>
</dbReference>
<dbReference type="InterPro" id="IPR032710">
    <property type="entry name" value="NTF2-like_dom_sf"/>
</dbReference>
<dbReference type="PANTHER" id="PTHR41534">
    <property type="entry name" value="BLR3401 PROTEIN"/>
    <property type="match status" value="1"/>
</dbReference>
<proteinExistence type="inferred from homology"/>
<reference evidence="3 4" key="1">
    <citation type="submission" date="2020-07" db="EMBL/GenBank/DDBJ databases">
        <title>Sequencing the genomes of 1000 actinobacteria strains.</title>
        <authorList>
            <person name="Klenk H.-P."/>
        </authorList>
    </citation>
    <scope>NUCLEOTIDE SEQUENCE [LARGE SCALE GENOMIC DNA]</scope>
    <source>
        <strain evidence="3 4">DSM 103164</strain>
    </source>
</reference>
<dbReference type="AlphaFoldDB" id="A0A7Z0ILR3"/>
<dbReference type="InterPro" id="IPR000391">
    <property type="entry name" value="Rng_hydr_dOase-bsu"/>
</dbReference>
<keyword evidence="4" id="KW-1185">Reference proteome</keyword>
<keyword evidence="2 3" id="KW-0560">Oxidoreductase</keyword>
<organism evidence="3 4">
    <name type="scientific">Naumannella cuiyingiana</name>
    <dbReference type="NCBI Taxonomy" id="1347891"/>
    <lineage>
        <taxon>Bacteria</taxon>
        <taxon>Bacillati</taxon>
        <taxon>Actinomycetota</taxon>
        <taxon>Actinomycetes</taxon>
        <taxon>Propionibacteriales</taxon>
        <taxon>Propionibacteriaceae</taxon>
        <taxon>Naumannella</taxon>
    </lineage>
</organism>
<gene>
    <name evidence="3" type="ORF">GGQ54_002357</name>
</gene>
<dbReference type="Proteomes" id="UP000527616">
    <property type="component" value="Unassembled WGS sequence"/>
</dbReference>
<dbReference type="Pfam" id="PF00866">
    <property type="entry name" value="Ring_hydroxyl_B"/>
    <property type="match status" value="1"/>
</dbReference>
<dbReference type="EMBL" id="JACBZS010000001">
    <property type="protein sequence ID" value="NYI71797.1"/>
    <property type="molecule type" value="Genomic_DNA"/>
</dbReference>
<dbReference type="EC" id="1.14.12.10" evidence="3"/>
<evidence type="ECO:0000313" key="4">
    <source>
        <dbReference type="Proteomes" id="UP000527616"/>
    </source>
</evidence>
<dbReference type="InterPro" id="IPR017641">
    <property type="entry name" value="Benzo_1-2-diOase_ssu"/>
</dbReference>
<accession>A0A7Z0ILR3</accession>
<comment type="caution">
    <text evidence="3">The sequence shown here is derived from an EMBL/GenBank/DDBJ whole genome shotgun (WGS) entry which is preliminary data.</text>
</comment>
<dbReference type="EC" id="1.14.12.-" evidence="3"/>
<evidence type="ECO:0000256" key="1">
    <source>
        <dbReference type="ARBA" id="ARBA00009570"/>
    </source>
</evidence>
<name>A0A7Z0ILR3_9ACTN</name>
<protein>
    <submittedName>
        <fullName evidence="3">Benzoate/toluate 1,2-dioxygenase beta subunit</fullName>
        <ecNumber evidence="3">1.14.12.-</ecNumber>
        <ecNumber evidence="3">1.14.12.10</ecNumber>
    </submittedName>
</protein>
<dbReference type="NCBIfam" id="TIGR03232">
    <property type="entry name" value="benzo_1_2_benB"/>
    <property type="match status" value="1"/>
</dbReference>
<dbReference type="GO" id="GO:0019380">
    <property type="term" value="P:3-phenylpropionate catabolic process"/>
    <property type="evidence" value="ECO:0007669"/>
    <property type="project" value="TreeGrafter"/>
</dbReference>
<comment type="similarity">
    <text evidence="1">Belongs to the bacterial ring-hydroxylating dioxygenase beta subunit family.</text>
</comment>
<dbReference type="Gene3D" id="3.10.450.50">
    <property type="match status" value="1"/>
</dbReference>
<dbReference type="GO" id="GO:0018623">
    <property type="term" value="F:benzoate 1,2-dioxygenase activity"/>
    <property type="evidence" value="ECO:0007669"/>
    <property type="project" value="UniProtKB-EC"/>
</dbReference>
<evidence type="ECO:0000313" key="3">
    <source>
        <dbReference type="EMBL" id="NYI71797.1"/>
    </source>
</evidence>